<dbReference type="InterPro" id="IPR055438">
    <property type="entry name" value="AstE_AspA_cat"/>
</dbReference>
<comment type="cofactor">
    <cofactor evidence="1">
        <name>Zn(2+)</name>
        <dbReference type="ChEBI" id="CHEBI:29105"/>
    </cofactor>
</comment>
<dbReference type="EMBL" id="HE663493">
    <property type="protein sequence ID" value="CCG07253.1"/>
    <property type="molecule type" value="Genomic_DNA"/>
</dbReference>
<keyword evidence="2" id="KW-0479">Metal-binding</keyword>
<accession>H6SPY3</accession>
<protein>
    <submittedName>
        <fullName evidence="6">Succinylglutamate desuccinylase/aspartoacylase</fullName>
    </submittedName>
</protein>
<dbReference type="eggNOG" id="COG3608">
    <property type="taxonomic scope" value="Bacteria"/>
</dbReference>
<dbReference type="GO" id="GO:0046872">
    <property type="term" value="F:metal ion binding"/>
    <property type="evidence" value="ECO:0007669"/>
    <property type="project" value="UniProtKB-KW"/>
</dbReference>
<evidence type="ECO:0000256" key="1">
    <source>
        <dbReference type="ARBA" id="ARBA00001947"/>
    </source>
</evidence>
<dbReference type="PANTHER" id="PTHR37326">
    <property type="entry name" value="BLL3975 PROTEIN"/>
    <property type="match status" value="1"/>
</dbReference>
<keyword evidence="4" id="KW-0862">Zinc</keyword>
<dbReference type="GO" id="GO:0016788">
    <property type="term" value="F:hydrolase activity, acting on ester bonds"/>
    <property type="evidence" value="ECO:0007669"/>
    <property type="project" value="InterPro"/>
</dbReference>
<dbReference type="Pfam" id="PF24827">
    <property type="entry name" value="AstE_AspA_cat"/>
    <property type="match status" value="1"/>
</dbReference>
<dbReference type="PANTHER" id="PTHR37326:SF1">
    <property type="entry name" value="BLL3975 PROTEIN"/>
    <property type="match status" value="1"/>
</dbReference>
<keyword evidence="7" id="KW-1185">Reference proteome</keyword>
<gene>
    <name evidence="6" type="ORF">RSPPHO_00627</name>
</gene>
<evidence type="ECO:0000259" key="5">
    <source>
        <dbReference type="Pfam" id="PF24827"/>
    </source>
</evidence>
<reference evidence="6 7" key="1">
    <citation type="submission" date="2012-02" db="EMBL/GenBank/DDBJ databases">
        <title>Shotgun genome sequence of Phaeospirillum photometricum DSM 122.</title>
        <authorList>
            <person name="Duquesne K."/>
            <person name="Sturgis J."/>
        </authorList>
    </citation>
    <scope>NUCLEOTIDE SEQUENCE [LARGE SCALE GENOMIC DNA]</scope>
    <source>
        <strain evidence="7">DSM122</strain>
    </source>
</reference>
<organism evidence="6 7">
    <name type="scientific">Pararhodospirillum photometricum DSM 122</name>
    <dbReference type="NCBI Taxonomy" id="1150469"/>
    <lineage>
        <taxon>Bacteria</taxon>
        <taxon>Pseudomonadati</taxon>
        <taxon>Pseudomonadota</taxon>
        <taxon>Alphaproteobacteria</taxon>
        <taxon>Rhodospirillales</taxon>
        <taxon>Rhodospirillaceae</taxon>
        <taxon>Pararhodospirillum</taxon>
    </lineage>
</organism>
<dbReference type="HOGENOM" id="CLU_062226_0_0_5"/>
<keyword evidence="3" id="KW-0378">Hydrolase</keyword>
<feature type="domain" description="Succinylglutamate desuccinylase/Aspartoacylase catalytic" evidence="5">
    <location>
        <begin position="29"/>
        <end position="259"/>
    </location>
</feature>
<dbReference type="KEGG" id="rpm:RSPPHO_00627"/>
<proteinExistence type="predicted"/>
<dbReference type="PATRIC" id="fig|1150469.3.peg.730"/>
<dbReference type="STRING" id="1150469.RSPPHO_00627"/>
<sequence length="365" mass="38288">MARTRKIALPPTDPGTDRFLIVQEWGETGPTAYLQAGLHADEPPGRLVLHHLAALLADAERDGRLSGRVILVPIANPVGLGQRLRDGLSGRFHFDTGVNFNRLHLDLEAALTAALPSTGPLAVAEGRRALRQAWAARPQPVEESAALKHLLFGLALDADLVLDLHCDSEAILHVYGAASQAAAVREIAAFVGAPVVLLADTSGDRPFDEALSAPWGAVRERLAPGEFGTVAVTLELRGATDVDDTLARADALALLALLARYGIVRDASPVPVFAGQSGPLEGVDMIAAPCPGLVIYGAALGERVAAGAVVAEVLDAEGRRHPVVSRASGVVFARLSRRLVRPGDIIVKVAGEEPLAHRQGVLLTA</sequence>
<dbReference type="Proteomes" id="UP000033220">
    <property type="component" value="Chromosome DSM 122"/>
</dbReference>
<dbReference type="RefSeq" id="WP_014413893.1">
    <property type="nucleotide sequence ID" value="NC_017059.1"/>
</dbReference>
<evidence type="ECO:0000256" key="4">
    <source>
        <dbReference type="ARBA" id="ARBA00022833"/>
    </source>
</evidence>
<dbReference type="OrthoDB" id="9782876at2"/>
<dbReference type="InterPro" id="IPR053138">
    <property type="entry name" value="N-alpha-Ac-DABA_deacetylase"/>
</dbReference>
<evidence type="ECO:0000256" key="2">
    <source>
        <dbReference type="ARBA" id="ARBA00022723"/>
    </source>
</evidence>
<dbReference type="SUPFAM" id="SSF53187">
    <property type="entry name" value="Zn-dependent exopeptidases"/>
    <property type="match status" value="1"/>
</dbReference>
<name>H6SPY3_PARPM</name>
<dbReference type="AlphaFoldDB" id="H6SPY3"/>
<evidence type="ECO:0000256" key="3">
    <source>
        <dbReference type="ARBA" id="ARBA00022801"/>
    </source>
</evidence>
<evidence type="ECO:0000313" key="6">
    <source>
        <dbReference type="EMBL" id="CCG07253.1"/>
    </source>
</evidence>
<dbReference type="Gene3D" id="3.40.630.10">
    <property type="entry name" value="Zn peptidases"/>
    <property type="match status" value="1"/>
</dbReference>
<evidence type="ECO:0000313" key="7">
    <source>
        <dbReference type="Proteomes" id="UP000033220"/>
    </source>
</evidence>